<evidence type="ECO:0000313" key="1">
    <source>
        <dbReference type="EMBL" id="RNB90966.1"/>
    </source>
</evidence>
<organism evidence="1 2">
    <name type="scientific">Brevibacillus nitrificans</name>
    <dbReference type="NCBI Taxonomy" id="651560"/>
    <lineage>
        <taxon>Bacteria</taxon>
        <taxon>Bacillati</taxon>
        <taxon>Bacillota</taxon>
        <taxon>Bacilli</taxon>
        <taxon>Bacillales</taxon>
        <taxon>Paenibacillaceae</taxon>
        <taxon>Brevibacillus</taxon>
    </lineage>
</organism>
<name>A0A3M8DS35_9BACL</name>
<reference evidence="1 2" key="1">
    <citation type="submission" date="2018-10" db="EMBL/GenBank/DDBJ databases">
        <title>Phylogenomics of Brevibacillus.</title>
        <authorList>
            <person name="Dunlap C."/>
        </authorList>
    </citation>
    <scope>NUCLEOTIDE SEQUENCE [LARGE SCALE GENOMIC DNA]</scope>
    <source>
        <strain evidence="1 2">JCM 15774</strain>
    </source>
</reference>
<dbReference type="RefSeq" id="WP_122921901.1">
    <property type="nucleotide sequence ID" value="NZ_RHHU01000001.1"/>
</dbReference>
<evidence type="ECO:0000313" key="2">
    <source>
        <dbReference type="Proteomes" id="UP000269573"/>
    </source>
</evidence>
<accession>A0A3M8DS35</accession>
<comment type="caution">
    <text evidence="1">The sequence shown here is derived from an EMBL/GenBank/DDBJ whole genome shotgun (WGS) entry which is preliminary data.</text>
</comment>
<proteinExistence type="predicted"/>
<keyword evidence="2" id="KW-1185">Reference proteome</keyword>
<protein>
    <submittedName>
        <fullName evidence="1">Uncharacterized protein</fullName>
    </submittedName>
</protein>
<sequence length="160" mass="19078">MSENFFGNYKEFVVVPMEENEEGIEEVFVPQDYSVHYILTFSLYDSCISSWREASKYHLDAEKSLRKVVEELNAKKKGIVRLELLEIDDKTTYFVVALSWKDQKEEEETVRRNIHYFLEKDFSTDLLIGEKWYQLIGAKGKFERRLFAYNMEKYEAHLSS</sequence>
<dbReference type="AlphaFoldDB" id="A0A3M8DS35"/>
<dbReference type="EMBL" id="RHHU01000001">
    <property type="protein sequence ID" value="RNB90966.1"/>
    <property type="molecule type" value="Genomic_DNA"/>
</dbReference>
<dbReference type="Proteomes" id="UP000269573">
    <property type="component" value="Unassembled WGS sequence"/>
</dbReference>
<gene>
    <name evidence="1" type="ORF">EDM59_00895</name>
</gene>